<gene>
    <name evidence="1" type="ORF">CISG_10217</name>
</gene>
<organism evidence="1 2">
    <name type="scientific">Coccidioides immitis RMSCC 3703</name>
    <dbReference type="NCBI Taxonomy" id="454286"/>
    <lineage>
        <taxon>Eukaryota</taxon>
        <taxon>Fungi</taxon>
        <taxon>Dikarya</taxon>
        <taxon>Ascomycota</taxon>
        <taxon>Pezizomycotina</taxon>
        <taxon>Eurotiomycetes</taxon>
        <taxon>Eurotiomycetidae</taxon>
        <taxon>Onygenales</taxon>
        <taxon>Onygenaceae</taxon>
        <taxon>Coccidioides</taxon>
    </lineage>
</organism>
<proteinExistence type="predicted"/>
<dbReference type="EMBL" id="DS268265">
    <property type="protein sequence ID" value="KMU73830.1"/>
    <property type="molecule type" value="Genomic_DNA"/>
</dbReference>
<evidence type="ECO:0000313" key="2">
    <source>
        <dbReference type="Proteomes" id="UP000054559"/>
    </source>
</evidence>
<name>A0A0J8QNB2_COCIT</name>
<dbReference type="AlphaFoldDB" id="A0A0J8QNB2"/>
<dbReference type="OrthoDB" id="4367723at2759"/>
<reference evidence="2" key="1">
    <citation type="journal article" date="2010" name="Genome Res.">
        <title>Population genomic sequencing of Coccidioides fungi reveals recent hybridization and transposon control.</title>
        <authorList>
            <person name="Neafsey D.E."/>
            <person name="Barker B.M."/>
            <person name="Sharpton T.J."/>
            <person name="Stajich J.E."/>
            <person name="Park D.J."/>
            <person name="Whiston E."/>
            <person name="Hung C.-Y."/>
            <person name="McMahan C."/>
            <person name="White J."/>
            <person name="Sykes S."/>
            <person name="Heiman D."/>
            <person name="Young S."/>
            <person name="Zeng Q."/>
            <person name="Abouelleil A."/>
            <person name="Aftuck L."/>
            <person name="Bessette D."/>
            <person name="Brown A."/>
            <person name="FitzGerald M."/>
            <person name="Lui A."/>
            <person name="Macdonald J.P."/>
            <person name="Priest M."/>
            <person name="Orbach M.J."/>
            <person name="Galgiani J.N."/>
            <person name="Kirkland T.N."/>
            <person name="Cole G.T."/>
            <person name="Birren B.W."/>
            <person name="Henn M.R."/>
            <person name="Taylor J.W."/>
            <person name="Rounsley S.D."/>
        </authorList>
    </citation>
    <scope>NUCLEOTIDE SEQUENCE [LARGE SCALE GENOMIC DNA]</scope>
    <source>
        <strain evidence="2">RMSCC 3703</strain>
    </source>
</reference>
<protein>
    <submittedName>
        <fullName evidence="1">Uncharacterized protein</fullName>
    </submittedName>
</protein>
<accession>A0A0J8QNB2</accession>
<dbReference type="Proteomes" id="UP000054559">
    <property type="component" value="Unassembled WGS sequence"/>
</dbReference>
<dbReference type="STRING" id="454286.A0A0J8QNB2"/>
<sequence length="165" mass="18659">MSGDKEIHFALQILCTAPTENLVRLHQLILKAICEIQAKLASLPSPESSLLDALLKKHKKIERFLKQSAAVAIGYSSWASTDPRIADIEKVSQPVSDQERFWVFLAEQSYTLEAETWERETFGTSRVNDLVREADVSSDHHGHIQQFLESQNYQGKTATMLYNAI</sequence>
<evidence type="ECO:0000313" key="1">
    <source>
        <dbReference type="EMBL" id="KMU73830.1"/>
    </source>
</evidence>